<dbReference type="GO" id="GO:0015833">
    <property type="term" value="P:peptide transport"/>
    <property type="evidence" value="ECO:0007669"/>
    <property type="project" value="TreeGrafter"/>
</dbReference>
<dbReference type="Gene3D" id="3.10.105.10">
    <property type="entry name" value="Dipeptide-binding Protein, Domain 3"/>
    <property type="match status" value="1"/>
</dbReference>
<proteinExistence type="predicted"/>
<evidence type="ECO:0000259" key="1">
    <source>
        <dbReference type="Pfam" id="PF00496"/>
    </source>
</evidence>
<dbReference type="HOGENOM" id="CLU_026689_0_0_12"/>
<dbReference type="Gene3D" id="3.40.190.10">
    <property type="entry name" value="Periplasmic binding protein-like II"/>
    <property type="match status" value="1"/>
</dbReference>
<dbReference type="Proteomes" id="UP000015620">
    <property type="component" value="Chromosome"/>
</dbReference>
<dbReference type="KEGG" id="tped:TPE_0496"/>
<dbReference type="AlphaFoldDB" id="S5ZK82"/>
<dbReference type="GeneID" id="301089188"/>
<dbReference type="GO" id="GO:1904680">
    <property type="term" value="F:peptide transmembrane transporter activity"/>
    <property type="evidence" value="ECO:0007669"/>
    <property type="project" value="TreeGrafter"/>
</dbReference>
<dbReference type="InterPro" id="IPR000914">
    <property type="entry name" value="SBP_5_dom"/>
</dbReference>
<dbReference type="InterPro" id="IPR039424">
    <property type="entry name" value="SBP_5"/>
</dbReference>
<dbReference type="RefSeq" id="WP_020964292.1">
    <property type="nucleotide sequence ID" value="NC_022097.1"/>
</dbReference>
<dbReference type="PROSITE" id="PS51257">
    <property type="entry name" value="PROKAR_LIPOPROTEIN"/>
    <property type="match status" value="1"/>
</dbReference>
<dbReference type="PANTHER" id="PTHR30290">
    <property type="entry name" value="PERIPLASMIC BINDING COMPONENT OF ABC TRANSPORTER"/>
    <property type="match status" value="1"/>
</dbReference>
<dbReference type="EMBL" id="CP004120">
    <property type="protein sequence ID" value="AGT42992.1"/>
    <property type="molecule type" value="Genomic_DNA"/>
</dbReference>
<evidence type="ECO:0000313" key="3">
    <source>
        <dbReference type="Proteomes" id="UP000015620"/>
    </source>
</evidence>
<accession>S5ZK82</accession>
<dbReference type="Pfam" id="PF00496">
    <property type="entry name" value="SBP_bac_5"/>
    <property type="match status" value="1"/>
</dbReference>
<reference evidence="2 3" key="1">
    <citation type="journal article" date="2013" name="PLoS ONE">
        <title>Genome-Wide Relatedness of Treponema pedis, from Gingiva and Necrotic Skin Lesions of Pigs, with the Human Oral Pathogen Treponema denticola.</title>
        <authorList>
            <person name="Svartstrom O."/>
            <person name="Mushtaq M."/>
            <person name="Pringle M."/>
            <person name="Segerman B."/>
        </authorList>
    </citation>
    <scope>NUCLEOTIDE SEQUENCE [LARGE SCALE GENOMIC DNA]</scope>
    <source>
        <strain evidence="2">T A4</strain>
    </source>
</reference>
<feature type="domain" description="Solute-binding protein family 5" evidence="1">
    <location>
        <begin position="144"/>
        <end position="532"/>
    </location>
</feature>
<gene>
    <name evidence="2" type="ORF">TPE_0496</name>
</gene>
<dbReference type="PATRIC" id="fig|1291379.3.peg.499"/>
<organism evidence="2 3">
    <name type="scientific">Treponema pedis str. T A4</name>
    <dbReference type="NCBI Taxonomy" id="1291379"/>
    <lineage>
        <taxon>Bacteria</taxon>
        <taxon>Pseudomonadati</taxon>
        <taxon>Spirochaetota</taxon>
        <taxon>Spirochaetia</taxon>
        <taxon>Spirochaetales</taxon>
        <taxon>Treponemataceae</taxon>
        <taxon>Treponema</taxon>
    </lineage>
</organism>
<keyword evidence="3" id="KW-1185">Reference proteome</keyword>
<evidence type="ECO:0000313" key="2">
    <source>
        <dbReference type="EMBL" id="AGT42992.1"/>
    </source>
</evidence>
<name>S5ZK82_9SPIR</name>
<sequence length="652" mass="75451">MKTNFSFSINFNKFATFFFLLSLYGFFLISCKPETSASYSEQSAVSSYNAILQNEMRTTPDFSCPPVKAENFYVPDTPSYLQWYTSEPKDISSQGLKKGGAYYTYLGDIPTSFRYAGPGADNISVRLFNTQMPFLWESLESREFMPCAATHWAVDLKEKTVYYKLNENILWSDGNPCTASDWIFAHKFLSSKQIIDPVKNNYSNKLSATLLNDYCISVKFLGKENLTEYELLDVTNFKPIAEHFYGGEIPENWIEKYNRIAEPTTGPYVLTEYDYNKGLKFSKIKNWWAHSYPHFKGIANFDEIYYRIIIGNKKTAFMKFAIGLFDIIQIDNAAERERAESCSDVHNGFINIWRGCYQPVQGPNGLFFNTKSFPFDNEFVRRGMYYAIDIDGLITTVFADKVNRLHTMGTGQTFGKTEFNNLNIKKPSFNPKKAMELFSEAGYKYINSSGILINEKGKELSFVIIHNNPEMNEIFGFLYAQALKAGVNLEFKYYSGGMTNKISSRDYQAWWGALPSYRIPDNYTLLHSSFANKKTFENFFGYSNPELDRLLERFNESGLTYEEKAVINREIEKIVDEAALMVPSYYKNTIDVMAWKWICFPSWLNMRYQNNLDNPMFGYMWFDAEIEAECKKAKAENKMLEENSYSLSGRYK</sequence>
<dbReference type="SUPFAM" id="SSF53850">
    <property type="entry name" value="Periplasmic binding protein-like II"/>
    <property type="match status" value="1"/>
</dbReference>
<protein>
    <submittedName>
        <fullName evidence="2">Oligopeptide/dipeptide ABC transporter peptide-binding protein</fullName>
    </submittedName>
</protein>
<dbReference type="STRING" id="1291379.TPE_0496"/>